<proteinExistence type="predicted"/>
<comment type="caution">
    <text evidence="1">The sequence shown here is derived from an EMBL/GenBank/DDBJ whole genome shotgun (WGS) entry which is preliminary data.</text>
</comment>
<accession>A0A2M9ZA66</accession>
<protein>
    <recommendedName>
        <fullName evidence="3">Lipoprotein</fullName>
    </recommendedName>
</protein>
<dbReference type="PROSITE" id="PS51257">
    <property type="entry name" value="PROKAR_LIPOPROTEIN"/>
    <property type="match status" value="1"/>
</dbReference>
<gene>
    <name evidence="1" type="ORF">CH371_14855</name>
</gene>
<dbReference type="Proteomes" id="UP000231912">
    <property type="component" value="Unassembled WGS sequence"/>
</dbReference>
<dbReference type="AlphaFoldDB" id="A0A2M9ZA66"/>
<dbReference type="EMBL" id="NPDT01000006">
    <property type="protein sequence ID" value="PJZ65247.1"/>
    <property type="molecule type" value="Genomic_DNA"/>
</dbReference>
<reference evidence="1 2" key="1">
    <citation type="submission" date="2017-07" db="EMBL/GenBank/DDBJ databases">
        <title>Leptospira spp. isolated from tropical soils.</title>
        <authorList>
            <person name="Thibeaux R."/>
            <person name="Iraola G."/>
            <person name="Ferres I."/>
            <person name="Bierque E."/>
            <person name="Girault D."/>
            <person name="Soupe-Gilbert M.-E."/>
            <person name="Picardeau M."/>
            <person name="Goarant C."/>
        </authorList>
    </citation>
    <scope>NUCLEOTIDE SEQUENCE [LARGE SCALE GENOMIC DNA]</scope>
    <source>
        <strain evidence="1 2">FH2-C-A2</strain>
    </source>
</reference>
<evidence type="ECO:0000313" key="2">
    <source>
        <dbReference type="Proteomes" id="UP000231912"/>
    </source>
</evidence>
<evidence type="ECO:0008006" key="3">
    <source>
        <dbReference type="Google" id="ProtNLM"/>
    </source>
</evidence>
<organism evidence="1 2">
    <name type="scientific">Leptospira wolffii</name>
    <dbReference type="NCBI Taxonomy" id="409998"/>
    <lineage>
        <taxon>Bacteria</taxon>
        <taxon>Pseudomonadati</taxon>
        <taxon>Spirochaetota</taxon>
        <taxon>Spirochaetia</taxon>
        <taxon>Leptospirales</taxon>
        <taxon>Leptospiraceae</taxon>
        <taxon>Leptospira</taxon>
    </lineage>
</organism>
<sequence length="171" mass="18158">MEKRTVIIDQRIRRHSLNQKTAVAFLLFVFLLGCSNGDTSSTDDTAATLLYSAYGASFTPVPTGGCTDSSVPTISVGGSTVFTGASYYYYFYLFTGTGASNTFSLSFTSGEGDLWIGDEGALLIPSDFSLVEFRSENIGVDSVSSVSTSLNAKRCIVVPVTDAGSFTLNVQ</sequence>
<evidence type="ECO:0000313" key="1">
    <source>
        <dbReference type="EMBL" id="PJZ65247.1"/>
    </source>
</evidence>
<name>A0A2M9ZA66_9LEPT</name>